<dbReference type="SMART" id="SM00507">
    <property type="entry name" value="HNHc"/>
    <property type="match status" value="1"/>
</dbReference>
<dbReference type="GO" id="GO:0004519">
    <property type="term" value="F:endonuclease activity"/>
    <property type="evidence" value="ECO:0007669"/>
    <property type="project" value="InterPro"/>
</dbReference>
<dbReference type="InterPro" id="IPR002711">
    <property type="entry name" value="HNH"/>
</dbReference>
<comment type="similarity">
    <text evidence="1">Belongs to the Rv1128c/1148c/1588c/1702c/1945/3466 family.</text>
</comment>
<dbReference type="Pfam" id="PF01844">
    <property type="entry name" value="HNH"/>
    <property type="match status" value="1"/>
</dbReference>
<dbReference type="InterPro" id="IPR003615">
    <property type="entry name" value="HNH_nuc"/>
</dbReference>
<evidence type="ECO:0000313" key="4">
    <source>
        <dbReference type="Proteomes" id="UP000466794"/>
    </source>
</evidence>
<dbReference type="Proteomes" id="UP000466794">
    <property type="component" value="Unassembled WGS sequence"/>
</dbReference>
<dbReference type="GO" id="GO:0008270">
    <property type="term" value="F:zinc ion binding"/>
    <property type="evidence" value="ECO:0007669"/>
    <property type="project" value="InterPro"/>
</dbReference>
<gene>
    <name evidence="3" type="ORF">GPX89_14475</name>
</gene>
<accession>A0A7K1UVW2</accession>
<sequence length="485" mass="51962">MSEGGVSANISIAEAIEMLARATSVLLENSFDPMSDAALIDAMQGMENTRRRFAAVDHKFVTQVNARSLPEKAGWKNHSAQYLQQLLHLSLGEARSRVQAAELFGVRQAAGQLLEPTLAWTAAVQEQGLVSADHARAIGKIMARIPSKVDAVLKDNAEYQLAHLATQSNPNVLPIAGDRILALLDPDGTLVREEDRQARRGITLGKPGVDGMSTLTASLTPIARALLDPIFADLAQPGMCNPADPESPWCSEGITAEAIQDAARRDNRSTAQRQHDALVAFLRPEMGPANLGQHRGLPVSTIITMSLAEVEAAAGVATTATGGTVPLEQALVLAQHAKPYLLVFDHHGRPLHLGHAKKHRLANPAQRLALIATERGCTRPGCTAPATLCQVHHVTDFAKGGPTDIENLTLACDSCHSLIGEGPTKWQTVVMPPDSEHAGRIGWIAPTSIDPTRTPQVNQAHHVGELMATSLAKIRERNRPRSRAA</sequence>
<name>A0A7K1UVW2_9NOCA</name>
<evidence type="ECO:0000259" key="2">
    <source>
        <dbReference type="SMART" id="SM00507"/>
    </source>
</evidence>
<comment type="caution">
    <text evidence="3">The sequence shown here is derived from an EMBL/GenBank/DDBJ whole genome shotgun (WGS) entry which is preliminary data.</text>
</comment>
<organism evidence="3 4">
    <name type="scientific">Nocardia terrae</name>
    <dbReference type="NCBI Taxonomy" id="2675851"/>
    <lineage>
        <taxon>Bacteria</taxon>
        <taxon>Bacillati</taxon>
        <taxon>Actinomycetota</taxon>
        <taxon>Actinomycetes</taxon>
        <taxon>Mycobacteriales</taxon>
        <taxon>Nocardiaceae</taxon>
        <taxon>Nocardia</taxon>
    </lineage>
</organism>
<dbReference type="GO" id="GO:0003676">
    <property type="term" value="F:nucleic acid binding"/>
    <property type="evidence" value="ECO:0007669"/>
    <property type="project" value="InterPro"/>
</dbReference>
<dbReference type="RefSeq" id="WP_157387934.1">
    <property type="nucleotide sequence ID" value="NZ_WRPP01000002.1"/>
</dbReference>
<protein>
    <submittedName>
        <fullName evidence="3">DUF222 domain-containing protein</fullName>
    </submittedName>
</protein>
<evidence type="ECO:0000256" key="1">
    <source>
        <dbReference type="ARBA" id="ARBA00023450"/>
    </source>
</evidence>
<proteinExistence type="inferred from homology"/>
<feature type="domain" description="HNH nuclease" evidence="2">
    <location>
        <begin position="365"/>
        <end position="417"/>
    </location>
</feature>
<dbReference type="InterPro" id="IPR003870">
    <property type="entry name" value="DUF222"/>
</dbReference>
<dbReference type="Pfam" id="PF02720">
    <property type="entry name" value="DUF222"/>
    <property type="match status" value="1"/>
</dbReference>
<dbReference type="AlphaFoldDB" id="A0A7K1UVW2"/>
<evidence type="ECO:0000313" key="3">
    <source>
        <dbReference type="EMBL" id="MVU78447.1"/>
    </source>
</evidence>
<keyword evidence="4" id="KW-1185">Reference proteome</keyword>
<dbReference type="CDD" id="cd00085">
    <property type="entry name" value="HNHc"/>
    <property type="match status" value="1"/>
</dbReference>
<dbReference type="EMBL" id="WRPP01000002">
    <property type="protein sequence ID" value="MVU78447.1"/>
    <property type="molecule type" value="Genomic_DNA"/>
</dbReference>
<reference evidence="3 4" key="1">
    <citation type="submission" date="2019-12" db="EMBL/GenBank/DDBJ databases">
        <title>Nocardia sp. nov. ET3-3 isolated from soil.</title>
        <authorList>
            <person name="Kanchanasin P."/>
            <person name="Tanasupawat S."/>
            <person name="Yuki M."/>
            <person name="Kudo T."/>
        </authorList>
    </citation>
    <scope>NUCLEOTIDE SEQUENCE [LARGE SCALE GENOMIC DNA]</scope>
    <source>
        <strain evidence="3 4">ET3-3</strain>
    </source>
</reference>
<dbReference type="Gene3D" id="1.10.30.50">
    <property type="match status" value="1"/>
</dbReference>